<dbReference type="Pfam" id="PF01370">
    <property type="entry name" value="Epimerase"/>
    <property type="match status" value="1"/>
</dbReference>
<evidence type="ECO:0000256" key="7">
    <source>
        <dbReference type="ARBA" id="ARBA00039055"/>
    </source>
</evidence>
<dbReference type="EC" id="1.1.1.234" evidence="7"/>
<feature type="domain" description="NAD-dependent epimerase/dehydratase" evidence="14">
    <location>
        <begin position="7"/>
        <end position="259"/>
    </location>
</feature>
<dbReference type="PANTHER" id="PTHR10366:SF563">
    <property type="entry name" value="CINNAMOYL-COA REDUCTASE 16"/>
    <property type="match status" value="1"/>
</dbReference>
<comment type="pathway">
    <text evidence="1">Pigment biosynthesis; anthocyanin biosynthesis.</text>
</comment>
<evidence type="ECO:0000256" key="10">
    <source>
        <dbReference type="ARBA" id="ARBA00042087"/>
    </source>
</evidence>
<evidence type="ECO:0000256" key="3">
    <source>
        <dbReference type="ARBA" id="ARBA00023002"/>
    </source>
</evidence>
<evidence type="ECO:0000256" key="9">
    <source>
        <dbReference type="ARBA" id="ARBA00039963"/>
    </source>
</evidence>
<dbReference type="InterPro" id="IPR036291">
    <property type="entry name" value="NAD(P)-bd_dom_sf"/>
</dbReference>
<keyword evidence="4" id="KW-0284">Flavonoid biosynthesis</keyword>
<dbReference type="GO" id="GO:0045552">
    <property type="term" value="F:dihydroflavanol 4-reductase activity"/>
    <property type="evidence" value="ECO:0007669"/>
    <property type="project" value="UniProtKB-EC"/>
</dbReference>
<gene>
    <name evidence="15" type="ORF">LIER_35530</name>
</gene>
<dbReference type="Gene3D" id="3.40.50.720">
    <property type="entry name" value="NAD(P)-binding Rossmann-like Domain"/>
    <property type="match status" value="1"/>
</dbReference>
<comment type="function">
    <text evidence="6">Bifunctional enzyme involved in flavonoid metabolism.</text>
</comment>
<dbReference type="GO" id="GO:0009813">
    <property type="term" value="P:flavonoid biosynthetic process"/>
    <property type="evidence" value="ECO:0007669"/>
    <property type="project" value="UniProtKB-KW"/>
</dbReference>
<evidence type="ECO:0000256" key="1">
    <source>
        <dbReference type="ARBA" id="ARBA00004935"/>
    </source>
</evidence>
<dbReference type="CDD" id="cd08958">
    <property type="entry name" value="FR_SDR_e"/>
    <property type="match status" value="1"/>
</dbReference>
<keyword evidence="3" id="KW-0560">Oxidoreductase</keyword>
<evidence type="ECO:0000256" key="6">
    <source>
        <dbReference type="ARBA" id="ARBA00037100"/>
    </source>
</evidence>
<comment type="caution">
    <text evidence="15">The sequence shown here is derived from an EMBL/GenBank/DDBJ whole genome shotgun (WGS) entry which is preliminary data.</text>
</comment>
<dbReference type="InterPro" id="IPR050425">
    <property type="entry name" value="NAD(P)_dehydrat-like"/>
</dbReference>
<dbReference type="PANTHER" id="PTHR10366">
    <property type="entry name" value="NAD DEPENDENT EPIMERASE/DEHYDRATASE"/>
    <property type="match status" value="1"/>
</dbReference>
<proteinExistence type="inferred from homology"/>
<dbReference type="AlphaFoldDB" id="A0AAV3NT96"/>
<reference evidence="15 16" key="1">
    <citation type="submission" date="2024-01" db="EMBL/GenBank/DDBJ databases">
        <title>The complete chloroplast genome sequence of Lithospermum erythrorhizon: insights into the phylogenetic relationship among Boraginaceae species and the maternal lineages of purple gromwells.</title>
        <authorList>
            <person name="Okada T."/>
            <person name="Watanabe K."/>
        </authorList>
    </citation>
    <scope>NUCLEOTIDE SEQUENCE [LARGE SCALE GENOMIC DNA]</scope>
</reference>
<organism evidence="15 16">
    <name type="scientific">Lithospermum erythrorhizon</name>
    <name type="common">Purple gromwell</name>
    <name type="synonym">Lithospermum officinale var. erythrorhizon</name>
    <dbReference type="NCBI Taxonomy" id="34254"/>
    <lineage>
        <taxon>Eukaryota</taxon>
        <taxon>Viridiplantae</taxon>
        <taxon>Streptophyta</taxon>
        <taxon>Embryophyta</taxon>
        <taxon>Tracheophyta</taxon>
        <taxon>Spermatophyta</taxon>
        <taxon>Magnoliopsida</taxon>
        <taxon>eudicotyledons</taxon>
        <taxon>Gunneridae</taxon>
        <taxon>Pentapetalae</taxon>
        <taxon>asterids</taxon>
        <taxon>lamiids</taxon>
        <taxon>Boraginales</taxon>
        <taxon>Boraginaceae</taxon>
        <taxon>Boraginoideae</taxon>
        <taxon>Lithospermeae</taxon>
        <taxon>Lithospermum</taxon>
    </lineage>
</organism>
<evidence type="ECO:0000256" key="11">
    <source>
        <dbReference type="ARBA" id="ARBA00042831"/>
    </source>
</evidence>
<comment type="catalytic activity">
    <reaction evidence="13">
        <text>a (2R,3S,4S)-leucoanthocyanidin + NADP(+) = a (2R,3R)-dihydroflavonol + NADPH + H(+)</text>
        <dbReference type="Rhea" id="RHEA:54444"/>
        <dbReference type="ChEBI" id="CHEBI:15378"/>
        <dbReference type="ChEBI" id="CHEBI:57783"/>
        <dbReference type="ChEBI" id="CHEBI:58349"/>
        <dbReference type="ChEBI" id="CHEBI:138176"/>
        <dbReference type="ChEBI" id="CHEBI:138188"/>
        <dbReference type="EC" id="1.1.1.219"/>
    </reaction>
</comment>
<evidence type="ECO:0000256" key="5">
    <source>
        <dbReference type="ARBA" id="ARBA00023445"/>
    </source>
</evidence>
<dbReference type="EC" id="1.1.1.219" evidence="8"/>
<evidence type="ECO:0000313" key="15">
    <source>
        <dbReference type="EMBL" id="GAA0142178.1"/>
    </source>
</evidence>
<evidence type="ECO:0000313" key="16">
    <source>
        <dbReference type="Proteomes" id="UP001454036"/>
    </source>
</evidence>
<evidence type="ECO:0000256" key="4">
    <source>
        <dbReference type="ARBA" id="ARBA00023241"/>
    </source>
</evidence>
<name>A0AAV3NT96_LITER</name>
<keyword evidence="16" id="KW-1185">Reference proteome</keyword>
<dbReference type="InterPro" id="IPR001509">
    <property type="entry name" value="Epimerase_deHydtase"/>
</dbReference>
<keyword evidence="2" id="KW-0521">NADP</keyword>
<dbReference type="FunFam" id="3.40.50.720:FF:000085">
    <property type="entry name" value="Dihydroflavonol reductase"/>
    <property type="match status" value="1"/>
</dbReference>
<protein>
    <recommendedName>
        <fullName evidence="9">Dihydroflavonol 4-reductase</fullName>
        <ecNumber evidence="8">1.1.1.219</ecNumber>
        <ecNumber evidence="7">1.1.1.234</ecNumber>
    </recommendedName>
    <alternativeName>
        <fullName evidence="11">Dihydrokaempferol 4-reductase</fullName>
    </alternativeName>
    <alternativeName>
        <fullName evidence="10">Flavanone 4-reductase</fullName>
    </alternativeName>
</protein>
<evidence type="ECO:0000259" key="14">
    <source>
        <dbReference type="Pfam" id="PF01370"/>
    </source>
</evidence>
<evidence type="ECO:0000256" key="13">
    <source>
        <dbReference type="ARBA" id="ARBA00049132"/>
    </source>
</evidence>
<dbReference type="Proteomes" id="UP001454036">
    <property type="component" value="Unassembled WGS sequence"/>
</dbReference>
<evidence type="ECO:0000256" key="8">
    <source>
        <dbReference type="ARBA" id="ARBA00039057"/>
    </source>
</evidence>
<dbReference type="EMBL" id="BAABME010015631">
    <property type="protein sequence ID" value="GAA0142178.1"/>
    <property type="molecule type" value="Genomic_DNA"/>
</dbReference>
<sequence>MEKKDSVCVTGGTGYLGSWLVMKLHNHGYYVNTTIRTNSPSGIRYICYNNRFEFIGEMTKLPGASDRLQIFHADLDEPQSFNAAIEGCIGVFHAAHPLDFQDEESEEVKLIKRTANGLLGILQSCLDSKTVRRVVLTSSTSAIVWNSENLNEMDENTWTDVDFVRRSKLYGSSYIITNTLIKKAASEFAEKHALALVSVVPSWIHGAFITPSCHVSVAVHMALLFGNKEHCSFLQRTSFVHIDDVVSAHIFLFEKQEAKGRYICSSVEITIDKLSKFLSARYPDYQIPIFDGISSKKLLDAGFNFKYGLEEIYDDAIECCKQKGFL</sequence>
<comment type="similarity">
    <text evidence="5">Belongs to the NAD(P)-dependent epimerase/dehydratase family. Dihydroflavonol-4-reductase subfamily.</text>
</comment>
<accession>A0AAV3NT96</accession>
<dbReference type="GO" id="GO:0047890">
    <property type="term" value="F:flavanone 4-reductase activity"/>
    <property type="evidence" value="ECO:0007669"/>
    <property type="project" value="UniProtKB-EC"/>
</dbReference>
<dbReference type="SUPFAM" id="SSF51735">
    <property type="entry name" value="NAD(P)-binding Rossmann-fold domains"/>
    <property type="match status" value="1"/>
</dbReference>
<evidence type="ECO:0000256" key="2">
    <source>
        <dbReference type="ARBA" id="ARBA00022857"/>
    </source>
</evidence>
<comment type="catalytic activity">
    <reaction evidence="12">
        <text>(2S)-flavan-4-ol + NADP(+) = (2S)-flavanone + NADPH + H(+)</text>
        <dbReference type="Rhea" id="RHEA:11228"/>
        <dbReference type="ChEBI" id="CHEBI:15378"/>
        <dbReference type="ChEBI" id="CHEBI:15605"/>
        <dbReference type="ChEBI" id="CHEBI:15606"/>
        <dbReference type="ChEBI" id="CHEBI:57783"/>
        <dbReference type="ChEBI" id="CHEBI:58349"/>
        <dbReference type="EC" id="1.1.1.234"/>
    </reaction>
</comment>
<evidence type="ECO:0000256" key="12">
    <source>
        <dbReference type="ARBA" id="ARBA00048870"/>
    </source>
</evidence>